<organism evidence="1">
    <name type="scientific">marine sediment metagenome</name>
    <dbReference type="NCBI Taxonomy" id="412755"/>
    <lineage>
        <taxon>unclassified sequences</taxon>
        <taxon>metagenomes</taxon>
        <taxon>ecological metagenomes</taxon>
    </lineage>
</organism>
<feature type="non-terminal residue" evidence="1">
    <location>
        <position position="1"/>
    </location>
</feature>
<comment type="caution">
    <text evidence="1">The sequence shown here is derived from an EMBL/GenBank/DDBJ whole genome shotgun (WGS) entry which is preliminary data.</text>
</comment>
<dbReference type="AlphaFoldDB" id="X1DL16"/>
<evidence type="ECO:0000313" key="1">
    <source>
        <dbReference type="EMBL" id="GAH05709.1"/>
    </source>
</evidence>
<gene>
    <name evidence="1" type="ORF">S01H4_62280</name>
</gene>
<accession>X1DL16</accession>
<protein>
    <submittedName>
        <fullName evidence="1">Uncharacterized protein</fullName>
    </submittedName>
</protein>
<dbReference type="EMBL" id="BART01037129">
    <property type="protein sequence ID" value="GAH05709.1"/>
    <property type="molecule type" value="Genomic_DNA"/>
</dbReference>
<sequence length="82" mass="9288">EIIEQTVEAIEEYKDTEFLPMIINTLHKAKIGIGNLSTTYDAQPAVTSRINVIIANINHQLKKHKGCLEPKKRNSSIKKLDM</sequence>
<name>X1DL16_9ZZZZ</name>
<reference evidence="1" key="1">
    <citation type="journal article" date="2014" name="Front. Microbiol.">
        <title>High frequency of phylogenetically diverse reductive dehalogenase-homologous genes in deep subseafloor sedimentary metagenomes.</title>
        <authorList>
            <person name="Kawai M."/>
            <person name="Futagami T."/>
            <person name="Toyoda A."/>
            <person name="Takaki Y."/>
            <person name="Nishi S."/>
            <person name="Hori S."/>
            <person name="Arai W."/>
            <person name="Tsubouchi T."/>
            <person name="Morono Y."/>
            <person name="Uchiyama I."/>
            <person name="Ito T."/>
            <person name="Fujiyama A."/>
            <person name="Inagaki F."/>
            <person name="Takami H."/>
        </authorList>
    </citation>
    <scope>NUCLEOTIDE SEQUENCE</scope>
    <source>
        <strain evidence="1">Expedition CK06-06</strain>
    </source>
</reference>
<proteinExistence type="predicted"/>